<dbReference type="AlphaFoldDB" id="A0AAD7S424"/>
<feature type="region of interest" description="Disordered" evidence="3">
    <location>
        <begin position="21"/>
        <end position="62"/>
    </location>
</feature>
<evidence type="ECO:0000313" key="5">
    <source>
        <dbReference type="EMBL" id="KAJ8395599.1"/>
    </source>
</evidence>
<dbReference type="GO" id="GO:0035770">
    <property type="term" value="C:ribonucleoprotein granule"/>
    <property type="evidence" value="ECO:0007669"/>
    <property type="project" value="TreeGrafter"/>
</dbReference>
<name>A0AAD7S424_9TELE</name>
<evidence type="ECO:0000313" key="6">
    <source>
        <dbReference type="Proteomes" id="UP001221898"/>
    </source>
</evidence>
<keyword evidence="2" id="KW-0496">Mitochondrion</keyword>
<feature type="region of interest" description="Disordered" evidence="3">
    <location>
        <begin position="75"/>
        <end position="107"/>
    </location>
</feature>
<dbReference type="PANTHER" id="PTHR21228">
    <property type="entry name" value="FAST LEU-RICH DOMAIN-CONTAINING"/>
    <property type="match status" value="1"/>
</dbReference>
<evidence type="ECO:0000256" key="1">
    <source>
        <dbReference type="ARBA" id="ARBA00004173"/>
    </source>
</evidence>
<dbReference type="GO" id="GO:0005759">
    <property type="term" value="C:mitochondrial matrix"/>
    <property type="evidence" value="ECO:0007669"/>
    <property type="project" value="TreeGrafter"/>
</dbReference>
<dbReference type="InterPro" id="IPR050870">
    <property type="entry name" value="FAST_kinase"/>
</dbReference>
<protein>
    <recommendedName>
        <fullName evidence="4">RAP domain-containing protein</fullName>
    </recommendedName>
</protein>
<comment type="subcellular location">
    <subcellularLocation>
        <location evidence="1">Mitochondrion</location>
    </subcellularLocation>
</comment>
<sequence length="765" mass="84424">MGPSQSPGQGSTWCSITLMHTDGSGRAQLTPVGLTRRRERPPPTLAPPFRQQSNPYSVSSSRSLYSTQNTLLNLAFSRDNGGGKGPSDQSAPSEELAPDVRGNPRAFQKCRPQYGAVSHDTSQRPPPINADEAFLLLHKVSVLKGSLGPADIVHFLSELGRLPPKQLPLVRGDTRFSMLLRYGVESLRLFSNAQLLEVLQAFVSLGLPAAHSMLGLYEAELVLRAKGMEPRDLLLAADLWRCLGRSVPQFLKQLYGCATSWSWACLGPAELVQLIYVIGEGRHCSPPLLLTLELQLLRHLDQLTAEEVGTVSLGLFKSQSSLSAATVVQLVNRAREMVQEMSDYGLVNVLKLLRFSYLDHRGLLAALGKEIPRRAPQMGVQGLMHVALACSALHYRDDRVLLAIADRLPSLAPQCRIKDVGKLLWAFGTLGFPPCQAPRLFPSLAQAMRQREPEFQRFPEHFLTGLLGLAFVGLFPTDLLSLALSPDFVGLVTGSRQLELKKDLFTLDETVGLEVPGWTGPRISRALAEEVTQQLWSFALKDVCVKPEVLEAESLLRELLGGEGFVRKHMILPHARSIDLEVHLDQAGSPLPLHSEMDFQNPGPKAVSPPFPGWEGGHIGVTITEDLLAQLTNIKGAPIKPHPKRPRCTMRSRKPVSEQGRVFPSGVELTEGIPGTLSSSMALPPSPQVPPGKAVQRLAVQVTNRNQFCYRSQQLLGLHALKRRQLVLKGYRVVELHHWEWFPLLGRSRSEKRDYLHSKIFGDLD</sequence>
<dbReference type="Pfam" id="PF08373">
    <property type="entry name" value="RAP"/>
    <property type="match status" value="1"/>
</dbReference>
<dbReference type="EMBL" id="JAINUG010000115">
    <property type="protein sequence ID" value="KAJ8395599.1"/>
    <property type="molecule type" value="Genomic_DNA"/>
</dbReference>
<organism evidence="5 6">
    <name type="scientific">Aldrovandia affinis</name>
    <dbReference type="NCBI Taxonomy" id="143900"/>
    <lineage>
        <taxon>Eukaryota</taxon>
        <taxon>Metazoa</taxon>
        <taxon>Chordata</taxon>
        <taxon>Craniata</taxon>
        <taxon>Vertebrata</taxon>
        <taxon>Euteleostomi</taxon>
        <taxon>Actinopterygii</taxon>
        <taxon>Neopterygii</taxon>
        <taxon>Teleostei</taxon>
        <taxon>Notacanthiformes</taxon>
        <taxon>Halosauridae</taxon>
        <taxon>Aldrovandia</taxon>
    </lineage>
</organism>
<dbReference type="SMART" id="SM00952">
    <property type="entry name" value="RAP"/>
    <property type="match status" value="1"/>
</dbReference>
<comment type="caution">
    <text evidence="5">The sequence shown here is derived from an EMBL/GenBank/DDBJ whole genome shotgun (WGS) entry which is preliminary data.</text>
</comment>
<feature type="compositionally biased region" description="Basic residues" evidence="3">
    <location>
        <begin position="641"/>
        <end position="654"/>
    </location>
</feature>
<dbReference type="GO" id="GO:0003723">
    <property type="term" value="F:RNA binding"/>
    <property type="evidence" value="ECO:0007669"/>
    <property type="project" value="TreeGrafter"/>
</dbReference>
<feature type="domain" description="RAP" evidence="4">
    <location>
        <begin position="698"/>
        <end position="758"/>
    </location>
</feature>
<accession>A0AAD7S424</accession>
<evidence type="ECO:0000256" key="2">
    <source>
        <dbReference type="ARBA" id="ARBA00023128"/>
    </source>
</evidence>
<dbReference type="Pfam" id="PF08368">
    <property type="entry name" value="FAST_2"/>
    <property type="match status" value="1"/>
</dbReference>
<reference evidence="5" key="1">
    <citation type="journal article" date="2023" name="Science">
        <title>Genome structures resolve the early diversification of teleost fishes.</title>
        <authorList>
            <person name="Parey E."/>
            <person name="Louis A."/>
            <person name="Montfort J."/>
            <person name="Bouchez O."/>
            <person name="Roques C."/>
            <person name="Iampietro C."/>
            <person name="Lluch J."/>
            <person name="Castinel A."/>
            <person name="Donnadieu C."/>
            <person name="Desvignes T."/>
            <person name="Floi Bucao C."/>
            <person name="Jouanno E."/>
            <person name="Wen M."/>
            <person name="Mejri S."/>
            <person name="Dirks R."/>
            <person name="Jansen H."/>
            <person name="Henkel C."/>
            <person name="Chen W.J."/>
            <person name="Zahm M."/>
            <person name="Cabau C."/>
            <person name="Klopp C."/>
            <person name="Thompson A.W."/>
            <person name="Robinson-Rechavi M."/>
            <person name="Braasch I."/>
            <person name="Lecointre G."/>
            <person name="Bobe J."/>
            <person name="Postlethwait J.H."/>
            <person name="Berthelot C."/>
            <person name="Roest Crollius H."/>
            <person name="Guiguen Y."/>
        </authorList>
    </citation>
    <scope>NUCLEOTIDE SEQUENCE</scope>
    <source>
        <strain evidence="5">NC1722</strain>
    </source>
</reference>
<gene>
    <name evidence="5" type="ORF">AAFF_G00030800</name>
</gene>
<dbReference type="PROSITE" id="PS51286">
    <property type="entry name" value="RAP"/>
    <property type="match status" value="1"/>
</dbReference>
<feature type="compositionally biased region" description="Low complexity" evidence="3">
    <location>
        <begin position="47"/>
        <end position="62"/>
    </location>
</feature>
<feature type="region of interest" description="Disordered" evidence="3">
    <location>
        <begin position="636"/>
        <end position="660"/>
    </location>
</feature>
<dbReference type="Proteomes" id="UP001221898">
    <property type="component" value="Unassembled WGS sequence"/>
</dbReference>
<evidence type="ECO:0000259" key="4">
    <source>
        <dbReference type="PROSITE" id="PS51286"/>
    </source>
</evidence>
<dbReference type="InterPro" id="IPR013584">
    <property type="entry name" value="RAP"/>
</dbReference>
<dbReference type="GO" id="GO:0044528">
    <property type="term" value="P:regulation of mitochondrial mRNA stability"/>
    <property type="evidence" value="ECO:0007669"/>
    <property type="project" value="InterPro"/>
</dbReference>
<keyword evidence="6" id="KW-1185">Reference proteome</keyword>
<dbReference type="InterPro" id="IPR010622">
    <property type="entry name" value="FAST_Leu-rich"/>
</dbReference>
<dbReference type="PANTHER" id="PTHR21228:SF70">
    <property type="entry name" value="FAST KINASE DOMAIN-CONTAINING PROTEIN 5, MITOCHONDRIAL"/>
    <property type="match status" value="1"/>
</dbReference>
<evidence type="ECO:0000256" key="3">
    <source>
        <dbReference type="SAM" id="MobiDB-lite"/>
    </source>
</evidence>
<proteinExistence type="predicted"/>
<dbReference type="InterPro" id="IPR013579">
    <property type="entry name" value="FAST_2"/>
</dbReference>
<dbReference type="Pfam" id="PF06743">
    <property type="entry name" value="FAST_1"/>
    <property type="match status" value="1"/>
</dbReference>
<dbReference type="GO" id="GO:0000963">
    <property type="term" value="P:mitochondrial RNA processing"/>
    <property type="evidence" value="ECO:0007669"/>
    <property type="project" value="TreeGrafter"/>
</dbReference>